<proteinExistence type="predicted"/>
<dbReference type="AlphaFoldDB" id="A0A5M9JPK3"/>
<keyword evidence="2" id="KW-1185">Reference proteome</keyword>
<reference evidence="1 2" key="1">
    <citation type="submission" date="2019-06" db="EMBL/GenBank/DDBJ databases">
        <title>Genome Sequence of the Brown Rot Fungal Pathogen Monilinia fructicola.</title>
        <authorList>
            <person name="De Miccolis Angelini R.M."/>
            <person name="Landi L."/>
            <person name="Abate D."/>
            <person name="Pollastro S."/>
            <person name="Romanazzi G."/>
            <person name="Faretra F."/>
        </authorList>
    </citation>
    <scope>NUCLEOTIDE SEQUENCE [LARGE SCALE GENOMIC DNA]</scope>
    <source>
        <strain evidence="1 2">Mfrc123</strain>
    </source>
</reference>
<evidence type="ECO:0000313" key="1">
    <source>
        <dbReference type="EMBL" id="KAA8569939.1"/>
    </source>
</evidence>
<dbReference type="Proteomes" id="UP000322873">
    <property type="component" value="Unassembled WGS sequence"/>
</dbReference>
<protein>
    <submittedName>
        <fullName evidence="1">Uncharacterized protein</fullName>
    </submittedName>
</protein>
<sequence length="303" mass="34173">MFSTKYHAFPQLANKLCQNHNPHSLLTIATQTSGFGQIQTANMFAKHCIAARNFCNSSNKKGRNCWQFRFQNYTVASCNHVERTSLTLKSAEKSPTTMLEDRRLEDSSHINTRNHIYYEKYSIPGFNPIVYTLPKQADPSMEISTMDVQKREVVVEDICYSPACNVNCKKRSIVAFKSNDAVLVGWDKVAEKGSAMGIRSPIEKVDDDMDPYDHAYYKNYSIAGFGRIQTPILAPTHSKLTNTPTNQTLNMSKAKALSIAAAYVPSCCVQKNMDQKYSDIDHDIDTCARTIESLEWEILGIID</sequence>
<organism evidence="1 2">
    <name type="scientific">Monilinia fructicola</name>
    <name type="common">Brown rot fungus</name>
    <name type="synonym">Ciboria fructicola</name>
    <dbReference type="NCBI Taxonomy" id="38448"/>
    <lineage>
        <taxon>Eukaryota</taxon>
        <taxon>Fungi</taxon>
        <taxon>Dikarya</taxon>
        <taxon>Ascomycota</taxon>
        <taxon>Pezizomycotina</taxon>
        <taxon>Leotiomycetes</taxon>
        <taxon>Helotiales</taxon>
        <taxon>Sclerotiniaceae</taxon>
        <taxon>Monilinia</taxon>
    </lineage>
</organism>
<name>A0A5M9JPK3_MONFR</name>
<evidence type="ECO:0000313" key="2">
    <source>
        <dbReference type="Proteomes" id="UP000322873"/>
    </source>
</evidence>
<gene>
    <name evidence="1" type="ORF">EYC84_002277</name>
</gene>
<dbReference type="EMBL" id="VICG01000007">
    <property type="protein sequence ID" value="KAA8569939.1"/>
    <property type="molecule type" value="Genomic_DNA"/>
</dbReference>
<dbReference type="OrthoDB" id="3552026at2759"/>
<dbReference type="VEuPathDB" id="FungiDB:MFRU_005g00890"/>
<comment type="caution">
    <text evidence="1">The sequence shown here is derived from an EMBL/GenBank/DDBJ whole genome shotgun (WGS) entry which is preliminary data.</text>
</comment>
<accession>A0A5M9JPK3</accession>